<comment type="subcellular location">
    <subcellularLocation>
        <location evidence="1">Cell outer membrane</location>
        <topology evidence="1">Multi-pass membrane protein</topology>
    </subcellularLocation>
</comment>
<dbReference type="InterPro" id="IPR012910">
    <property type="entry name" value="Plug_dom"/>
</dbReference>
<keyword evidence="1" id="KW-0812">Transmembrane</keyword>
<dbReference type="Gene3D" id="2.60.40.1930">
    <property type="match status" value="1"/>
</dbReference>
<proteinExistence type="inferred from homology"/>
<dbReference type="GO" id="GO:0009279">
    <property type="term" value="C:cell outer membrane"/>
    <property type="evidence" value="ECO:0007669"/>
    <property type="project" value="UniProtKB-SubCell"/>
</dbReference>
<keyword evidence="1" id="KW-0813">Transport</keyword>
<accession>A0A840CYX7</accession>
<keyword evidence="1" id="KW-0472">Membrane</keyword>
<evidence type="ECO:0000313" key="3">
    <source>
        <dbReference type="EMBL" id="MBB4037935.1"/>
    </source>
</evidence>
<evidence type="ECO:0000256" key="1">
    <source>
        <dbReference type="PROSITE-ProRule" id="PRU01360"/>
    </source>
</evidence>
<organism evidence="3 4">
    <name type="scientific">Dysgonomonas hofstadii</name>
    <dbReference type="NCBI Taxonomy" id="637886"/>
    <lineage>
        <taxon>Bacteria</taxon>
        <taxon>Pseudomonadati</taxon>
        <taxon>Bacteroidota</taxon>
        <taxon>Bacteroidia</taxon>
        <taxon>Bacteroidales</taxon>
        <taxon>Dysgonomonadaceae</taxon>
        <taxon>Dysgonomonas</taxon>
    </lineage>
</organism>
<name>A0A840CYX7_9BACT</name>
<dbReference type="SUPFAM" id="SSF56935">
    <property type="entry name" value="Porins"/>
    <property type="match status" value="1"/>
</dbReference>
<keyword evidence="3" id="KW-0675">Receptor</keyword>
<reference evidence="3 4" key="1">
    <citation type="submission" date="2020-08" db="EMBL/GenBank/DDBJ databases">
        <title>Genomic Encyclopedia of Type Strains, Phase IV (KMG-IV): sequencing the most valuable type-strain genomes for metagenomic binning, comparative biology and taxonomic classification.</title>
        <authorList>
            <person name="Goeker M."/>
        </authorList>
    </citation>
    <scope>NUCLEOTIDE SEQUENCE [LARGE SCALE GENOMIC DNA]</scope>
    <source>
        <strain evidence="3 4">DSM 104969</strain>
    </source>
</reference>
<gene>
    <name evidence="3" type="ORF">GGR21_003859</name>
</gene>
<dbReference type="Gene3D" id="2.170.130.10">
    <property type="entry name" value="TonB-dependent receptor, plug domain"/>
    <property type="match status" value="1"/>
</dbReference>
<evidence type="ECO:0000259" key="2">
    <source>
        <dbReference type="Pfam" id="PF07715"/>
    </source>
</evidence>
<keyword evidence="1" id="KW-0998">Cell outer membrane</keyword>
<dbReference type="PROSITE" id="PS52016">
    <property type="entry name" value="TONB_DEPENDENT_REC_3"/>
    <property type="match status" value="1"/>
</dbReference>
<dbReference type="Proteomes" id="UP000555103">
    <property type="component" value="Unassembled WGS sequence"/>
</dbReference>
<keyword evidence="4" id="KW-1185">Reference proteome</keyword>
<dbReference type="InterPro" id="IPR039426">
    <property type="entry name" value="TonB-dep_rcpt-like"/>
</dbReference>
<protein>
    <submittedName>
        <fullName evidence="3">TonB-dependent SusC/RagA subfamily outer membrane receptor</fullName>
    </submittedName>
</protein>
<dbReference type="Pfam" id="PF07715">
    <property type="entry name" value="Plug"/>
    <property type="match status" value="1"/>
</dbReference>
<dbReference type="EMBL" id="JACIEP010000019">
    <property type="protein sequence ID" value="MBB4037935.1"/>
    <property type="molecule type" value="Genomic_DNA"/>
</dbReference>
<sequence length="887" mass="100283">MKISYIKTLITSFIIGSTIPVEAQNEIDPLPDSIIANIADNFQKQVRIYPQEKIYAQTDKPYYITGEDIWFRIYLVDAYSNLVDTTSRYVYAELIDPVDSVASRVKIRPVNGAYHGYIKLQEDMPEGEYMLRFYTKFMESLGDNYFFKRSVRIGDPLSALYRTESKFEYEDKGKVNIELKFIDIKNNSPIKPDNLEIIDNKGELRTIKIKDDYTANISLKFSDRENNNRQLYIKYDYDGKFHKQFISIPNNPDFDVSFLPEGGHNIAGVVNRIAFKTLNSDGYGEDIEGIIVNTKGDTVGDFNSNHLGMGLLLFQPEVDSMFYAICKNKAGLVKKYKLPDAVTGHIALQVNNRPDRYVISLRNPYDAPVDNASSLYVAIQCRGQILNVFQWDNTKPFMFLPKEQLPSGVIQFLLIDSDKNPISERLVFNISETDTTKVDFFTNKSNYGQREQVKGSIKLSNYENNPVMASFSVSVTDDKDIKPDTCVNILSTLLLTSEVKGYIESPVYYFSDMNVDKAGKLDLLMMTQGWSRYDVEKVLKGDFERPKNYLELGQYISGSVKGGLFMNKKSGGYPVTLISSKGGVFNQTLTDEEGKFHFLGFEAPDSTSFIIQGLTKKGGDRVELLIDNETFPQSKFTLPHTYTDSPSFEKYMEKADQNFIVTNGMRMIYLKDIEIIGKKNSLSERGKSTFSSGMNPRVSYKDFEKYHPNDIFQVLRNFGGVVVTGDKVSIRGGGDPLVLVDDIQYEAEFLSSIPIQDVDEVEVIKDGTAAIFGMRGANGVIMITTKRGEITSARDIKFNIKYITPLGYQVTKEFYSPRYETEDKKSNPNPDLRTTIHWAPSLKTDNSGSAAIDFYTSDGSTSYSVVVEGITTNGSLIHSVHKISRKD</sequence>
<dbReference type="AlphaFoldDB" id="A0A840CYX7"/>
<comment type="caution">
    <text evidence="3">The sequence shown here is derived from an EMBL/GenBank/DDBJ whole genome shotgun (WGS) entry which is preliminary data.</text>
</comment>
<comment type="similarity">
    <text evidence="1">Belongs to the TonB-dependent receptor family.</text>
</comment>
<dbReference type="InterPro" id="IPR037066">
    <property type="entry name" value="Plug_dom_sf"/>
</dbReference>
<keyword evidence="1" id="KW-1134">Transmembrane beta strand</keyword>
<evidence type="ECO:0000313" key="4">
    <source>
        <dbReference type="Proteomes" id="UP000555103"/>
    </source>
</evidence>
<dbReference type="RefSeq" id="WP_183308776.1">
    <property type="nucleotide sequence ID" value="NZ_JACIEP010000019.1"/>
</dbReference>
<feature type="domain" description="TonB-dependent receptor plug" evidence="2">
    <location>
        <begin position="698"/>
        <end position="780"/>
    </location>
</feature>